<evidence type="ECO:0000256" key="7">
    <source>
        <dbReference type="HAMAP-Rule" id="MF_03111"/>
    </source>
</evidence>
<comment type="similarity">
    <text evidence="7">Belongs to the COQ4 family.</text>
</comment>
<dbReference type="InterPro" id="IPR027540">
    <property type="entry name" value="Coq4_euk"/>
</dbReference>
<feature type="binding site" evidence="7">
    <location>
        <position position="179"/>
    </location>
    <ligand>
        <name>Zn(2+)</name>
        <dbReference type="ChEBI" id="CHEBI:29105"/>
    </ligand>
</feature>
<keyword evidence="5 7" id="KW-0456">Lyase</keyword>
<comment type="subcellular location">
    <subcellularLocation>
        <location evidence="7">Mitochondrion inner membrane</location>
        <topology evidence="7">Peripheral membrane protein</topology>
        <orientation evidence="7">Matrix side</orientation>
    </subcellularLocation>
</comment>
<evidence type="ECO:0000256" key="1">
    <source>
        <dbReference type="ARBA" id="ARBA00022688"/>
    </source>
</evidence>
<proteinExistence type="inferred from homology"/>
<sequence>MVKLPSIKLPSRTLNLSNFPLRNQRLNVSLPFILAKNLSSYESYQRQPLYDGHIPTSTLEKSALSVKAAFTALFNPLRGDMVAVLGETTGSMILPRIRDKMLADPVGRRILREKPLLNSKTLDLPKLRTLPVGTFGREYVKWLDEQQVTPDTRAPVHYVDDPELAYVIRRYRETHDFYHALTGFGISVEDELALKWFEFAQTGLPMTLLGSVFGPLRLPSVERKHLFEVYVPWAIRCGSNAKFLMNVMYEEQFERPLDELRKELGIYLPPQL</sequence>
<evidence type="ECO:0000256" key="6">
    <source>
        <dbReference type="ARBA" id="ARBA00081568"/>
    </source>
</evidence>
<dbReference type="InterPro" id="IPR007715">
    <property type="entry name" value="Coq4"/>
</dbReference>
<keyword evidence="4 7" id="KW-0472">Membrane</keyword>
<evidence type="ECO:0000313" key="8">
    <source>
        <dbReference type="EMBL" id="KAK9761868.1"/>
    </source>
</evidence>
<evidence type="ECO:0000256" key="3">
    <source>
        <dbReference type="ARBA" id="ARBA00023128"/>
    </source>
</evidence>
<feature type="binding site" evidence="7">
    <location>
        <position position="191"/>
    </location>
    <ligand>
        <name>Zn(2+)</name>
        <dbReference type="ChEBI" id="CHEBI:29105"/>
    </ligand>
</feature>
<reference evidence="8 9" key="1">
    <citation type="submission" date="2023-04" db="EMBL/GenBank/DDBJ databases">
        <title>Genome of Basidiobolus ranarum AG-B5.</title>
        <authorList>
            <person name="Stajich J.E."/>
            <person name="Carter-House D."/>
            <person name="Gryganskyi A."/>
        </authorList>
    </citation>
    <scope>NUCLEOTIDE SEQUENCE [LARGE SCALE GENOMIC DNA]</scope>
    <source>
        <strain evidence="8 9">AG-B5</strain>
    </source>
</reference>
<evidence type="ECO:0000256" key="4">
    <source>
        <dbReference type="ARBA" id="ARBA00023136"/>
    </source>
</evidence>
<dbReference type="PANTHER" id="PTHR12922">
    <property type="entry name" value="UBIQUINONE BIOSYNTHESIS PROTEIN"/>
    <property type="match status" value="1"/>
</dbReference>
<keyword evidence="3 7" id="KW-0496">Mitochondrion</keyword>
<keyword evidence="7" id="KW-0862">Zinc</keyword>
<dbReference type="HAMAP" id="MF_03111">
    <property type="entry name" value="Coq4"/>
    <property type="match status" value="1"/>
</dbReference>
<feature type="binding site" evidence="7">
    <location>
        <position position="176"/>
    </location>
    <ligand>
        <name>Zn(2+)</name>
        <dbReference type="ChEBI" id="CHEBI:29105"/>
    </ligand>
</feature>
<comment type="pathway">
    <text evidence="7">Cofactor biosynthesis; ubiquinone biosynthesis.</text>
</comment>
<comment type="catalytic activity">
    <reaction evidence="7">
        <text>a 4-hydroxy-3-methoxy-5-(all-trans-polyprenyl)benzoate + H(+) = a 2-methoxy-6-(all-trans-polyprenyl)phenol + CO2</text>
        <dbReference type="Rhea" id="RHEA:81179"/>
        <dbReference type="Rhea" id="RHEA-COMP:9551"/>
        <dbReference type="Rhea" id="RHEA-COMP:10931"/>
        <dbReference type="ChEBI" id="CHEBI:15378"/>
        <dbReference type="ChEBI" id="CHEBI:16526"/>
        <dbReference type="ChEBI" id="CHEBI:62731"/>
        <dbReference type="ChEBI" id="CHEBI:84443"/>
        <dbReference type="EC" id="4.1.1.130"/>
    </reaction>
</comment>
<comment type="subunit">
    <text evidence="7">Component of a multi-subunit COQ enzyme complex, composed of at least COQ3, COQ4, COQ5, COQ6, COQ7 and COQ9.</text>
</comment>
<evidence type="ECO:0000313" key="9">
    <source>
        <dbReference type="Proteomes" id="UP001479436"/>
    </source>
</evidence>
<dbReference type="PANTHER" id="PTHR12922:SF7">
    <property type="entry name" value="UBIQUINONE BIOSYNTHESIS PROTEIN COQ4 HOMOLOG, MITOCHONDRIAL"/>
    <property type="match status" value="1"/>
</dbReference>
<comment type="cofactor">
    <cofactor evidence="7">
        <name>Zn(2+)</name>
        <dbReference type="ChEBI" id="CHEBI:29105"/>
    </cofactor>
</comment>
<accession>A0ABR2WK37</accession>
<organism evidence="8 9">
    <name type="scientific">Basidiobolus ranarum</name>
    <dbReference type="NCBI Taxonomy" id="34480"/>
    <lineage>
        <taxon>Eukaryota</taxon>
        <taxon>Fungi</taxon>
        <taxon>Fungi incertae sedis</taxon>
        <taxon>Zoopagomycota</taxon>
        <taxon>Entomophthoromycotina</taxon>
        <taxon>Basidiobolomycetes</taxon>
        <taxon>Basidiobolales</taxon>
        <taxon>Basidiobolaceae</taxon>
        <taxon>Basidiobolus</taxon>
    </lineage>
</organism>
<comment type="function">
    <text evidence="7">Lyase that catalyzes the C1-decarboxylation of 4-hydroxy-3-methoxy-5-(all-trans-polyprenyl)benzoic acid into 2-methoxy-6-(all-trans-polyprenyl)phenol during ubiquinone biosynthesis.</text>
</comment>
<keyword evidence="8" id="KW-0830">Ubiquinone</keyword>
<dbReference type="EMBL" id="JASJQH010001188">
    <property type="protein sequence ID" value="KAK9761868.1"/>
    <property type="molecule type" value="Genomic_DNA"/>
</dbReference>
<evidence type="ECO:0000256" key="2">
    <source>
        <dbReference type="ARBA" id="ARBA00022792"/>
    </source>
</evidence>
<dbReference type="Proteomes" id="UP001479436">
    <property type="component" value="Unassembled WGS sequence"/>
</dbReference>
<feature type="binding site" evidence="7">
    <location>
        <position position="175"/>
    </location>
    <ligand>
        <name>Zn(2+)</name>
        <dbReference type="ChEBI" id="CHEBI:29105"/>
    </ligand>
</feature>
<name>A0ABR2WK37_9FUNG</name>
<protein>
    <recommendedName>
        <fullName evidence="6">4-hydroxy-3-methoxy-5-polyprenylbenzoate decarboxylase</fullName>
    </recommendedName>
</protein>
<keyword evidence="7" id="KW-0479">Metal-binding</keyword>
<evidence type="ECO:0000256" key="5">
    <source>
        <dbReference type="ARBA" id="ARBA00023239"/>
    </source>
</evidence>
<dbReference type="Pfam" id="PF05019">
    <property type="entry name" value="Coq4"/>
    <property type="match status" value="1"/>
</dbReference>
<gene>
    <name evidence="7 8" type="primary">COQ4</name>
    <name evidence="8" type="ORF">K7432_012901</name>
</gene>
<keyword evidence="9" id="KW-1185">Reference proteome</keyword>
<keyword evidence="1 7" id="KW-0831">Ubiquinone biosynthesis</keyword>
<comment type="caution">
    <text evidence="8">The sequence shown here is derived from an EMBL/GenBank/DDBJ whole genome shotgun (WGS) entry which is preliminary data.</text>
</comment>
<keyword evidence="2 7" id="KW-0999">Mitochondrion inner membrane</keyword>